<sequence>MFAISKQVECITGCAKSRDLVAVDFSLRIEDAVLDLICATYPKDPHGKVATTMLKFDFLHRLISLLMPKYVCCLCGKFSS</sequence>
<name>A0A235BSV0_UNCW3</name>
<comment type="caution">
    <text evidence="1">The sequence shown here is derived from an EMBL/GenBank/DDBJ whole genome shotgun (WGS) entry which is preliminary data.</text>
</comment>
<dbReference type="Proteomes" id="UP000215215">
    <property type="component" value="Unassembled WGS sequence"/>
</dbReference>
<protein>
    <submittedName>
        <fullName evidence="1">Uncharacterized protein</fullName>
    </submittedName>
</protein>
<accession>A0A235BSV0</accession>
<reference evidence="1 2" key="1">
    <citation type="submission" date="2017-07" db="EMBL/GenBank/DDBJ databases">
        <title>Recovery of genomes from metagenomes via a dereplication, aggregation, and scoring strategy.</title>
        <authorList>
            <person name="Sieber C.M."/>
            <person name="Probst A.J."/>
            <person name="Sharrar A."/>
            <person name="Thomas B.C."/>
            <person name="Hess M."/>
            <person name="Tringe S.G."/>
            <person name="Banfield J.F."/>
        </authorList>
    </citation>
    <scope>NUCLEOTIDE SEQUENCE [LARGE SCALE GENOMIC DNA]</scope>
    <source>
        <strain evidence="1">JGI_Cruoil_03_44_89</strain>
    </source>
</reference>
<dbReference type="EMBL" id="NOZQ01000157">
    <property type="protein sequence ID" value="OYD14807.1"/>
    <property type="molecule type" value="Genomic_DNA"/>
</dbReference>
<evidence type="ECO:0000313" key="1">
    <source>
        <dbReference type="EMBL" id="OYD14807.1"/>
    </source>
</evidence>
<evidence type="ECO:0000313" key="2">
    <source>
        <dbReference type="Proteomes" id="UP000215215"/>
    </source>
</evidence>
<dbReference type="AlphaFoldDB" id="A0A235BSV0"/>
<gene>
    <name evidence="1" type="ORF">CH333_07145</name>
</gene>
<organism evidence="1 2">
    <name type="scientific">candidate division WOR-3 bacterium JGI_Cruoil_03_44_89</name>
    <dbReference type="NCBI Taxonomy" id="1973748"/>
    <lineage>
        <taxon>Bacteria</taxon>
        <taxon>Bacteria division WOR-3</taxon>
    </lineage>
</organism>
<proteinExistence type="predicted"/>